<dbReference type="InterPro" id="IPR027417">
    <property type="entry name" value="P-loop_NTPase"/>
</dbReference>
<dbReference type="SUPFAM" id="SSF52540">
    <property type="entry name" value="P-loop containing nucleoside triphosphate hydrolases"/>
    <property type="match status" value="1"/>
</dbReference>
<dbReference type="Gene3D" id="3.40.50.300">
    <property type="entry name" value="P-loop containing nucleotide triphosphate hydrolases"/>
    <property type="match status" value="1"/>
</dbReference>
<dbReference type="RefSeq" id="WP_093193867.1">
    <property type="nucleotide sequence ID" value="NZ_FNEV01000006.1"/>
</dbReference>
<dbReference type="PROSITE" id="PS50893">
    <property type="entry name" value="ABC_TRANSPORTER_2"/>
    <property type="match status" value="1"/>
</dbReference>
<reference evidence="7" key="1">
    <citation type="submission" date="2016-10" db="EMBL/GenBank/DDBJ databases">
        <authorList>
            <person name="Varghese N."/>
            <person name="Submissions S."/>
        </authorList>
    </citation>
    <scope>NUCLEOTIDE SEQUENCE [LARGE SCALE GENOMIC DNA]</scope>
    <source>
        <strain evidence="7">DSM 4771</strain>
    </source>
</reference>
<sequence length="298" mass="33176">MTVIRTVDLSKQFGKVNALNKVNMEVKEGEVYGFIGPNGAGKSTTIRILLGMLNPSGGQAEVLGMDAKKDAVAIHRRLAYVPGDVNLWPNLTGGEVIDLLMSFHGVKNKGRKDELIQAFQFDPSKKCRTYSKGNRQKVALIAAFAIEPDLYIFDEPTSGLDPLMERTFQKYVKEARNQGKSILLSSHILSEVEQLCDRVGIIRDGEMIETGTLEDLRHLTRTNLYVETSRPIDNLETWEGVHDVEKRQSGVSFQVDTERMETVMAELGAFGIKKIESAPPTLEDLFMRHYEGSGGGDR</sequence>
<keyword evidence="3" id="KW-0547">Nucleotide-binding</keyword>
<dbReference type="AlphaFoldDB" id="A0A1G8UCW1"/>
<evidence type="ECO:0000256" key="2">
    <source>
        <dbReference type="ARBA" id="ARBA00022448"/>
    </source>
</evidence>
<proteinExistence type="inferred from homology"/>
<dbReference type="OrthoDB" id="9804819at2"/>
<dbReference type="InterPro" id="IPR025302">
    <property type="entry name" value="DrrA1/2-like_C"/>
</dbReference>
<dbReference type="Pfam" id="PF13732">
    <property type="entry name" value="DrrA1-3_C"/>
    <property type="match status" value="1"/>
</dbReference>
<evidence type="ECO:0000313" key="6">
    <source>
        <dbReference type="EMBL" id="SDJ50820.1"/>
    </source>
</evidence>
<accession>A0A1G8UCW1</accession>
<dbReference type="InterPro" id="IPR003593">
    <property type="entry name" value="AAA+_ATPase"/>
</dbReference>
<keyword evidence="2" id="KW-0813">Transport</keyword>
<dbReference type="SMART" id="SM00382">
    <property type="entry name" value="AAA"/>
    <property type="match status" value="1"/>
</dbReference>
<evidence type="ECO:0000256" key="3">
    <source>
        <dbReference type="ARBA" id="ARBA00022741"/>
    </source>
</evidence>
<evidence type="ECO:0000259" key="5">
    <source>
        <dbReference type="PROSITE" id="PS50893"/>
    </source>
</evidence>
<dbReference type="Pfam" id="PF00005">
    <property type="entry name" value="ABC_tran"/>
    <property type="match status" value="1"/>
</dbReference>
<feature type="domain" description="ABC transporter" evidence="5">
    <location>
        <begin position="4"/>
        <end position="229"/>
    </location>
</feature>
<dbReference type="Proteomes" id="UP000199225">
    <property type="component" value="Unassembled WGS sequence"/>
</dbReference>
<dbReference type="GO" id="GO:0005524">
    <property type="term" value="F:ATP binding"/>
    <property type="evidence" value="ECO:0007669"/>
    <property type="project" value="UniProtKB-KW"/>
</dbReference>
<dbReference type="InterPro" id="IPR050763">
    <property type="entry name" value="ABC_transporter_ATP-binding"/>
</dbReference>
<dbReference type="InterPro" id="IPR017871">
    <property type="entry name" value="ABC_transporter-like_CS"/>
</dbReference>
<evidence type="ECO:0000256" key="4">
    <source>
        <dbReference type="ARBA" id="ARBA00022840"/>
    </source>
</evidence>
<dbReference type="STRING" id="86666.SAMN04490247_2144"/>
<dbReference type="CDD" id="cd03230">
    <property type="entry name" value="ABC_DR_subfamily_A"/>
    <property type="match status" value="1"/>
</dbReference>
<comment type="similarity">
    <text evidence="1">Belongs to the ABC transporter superfamily.</text>
</comment>
<dbReference type="EMBL" id="FNEV01000006">
    <property type="protein sequence ID" value="SDJ50820.1"/>
    <property type="molecule type" value="Genomic_DNA"/>
</dbReference>
<evidence type="ECO:0000256" key="1">
    <source>
        <dbReference type="ARBA" id="ARBA00005417"/>
    </source>
</evidence>
<dbReference type="PANTHER" id="PTHR42711:SF5">
    <property type="entry name" value="ABC TRANSPORTER ATP-BINDING PROTEIN NATA"/>
    <property type="match status" value="1"/>
</dbReference>
<protein>
    <submittedName>
        <fullName evidence="6">ABC-2 type transport system ATP-binding protein</fullName>
    </submittedName>
</protein>
<organism evidence="6 7">
    <name type="scientific">Salimicrobium halophilum</name>
    <dbReference type="NCBI Taxonomy" id="86666"/>
    <lineage>
        <taxon>Bacteria</taxon>
        <taxon>Bacillati</taxon>
        <taxon>Bacillota</taxon>
        <taxon>Bacilli</taxon>
        <taxon>Bacillales</taxon>
        <taxon>Bacillaceae</taxon>
        <taxon>Salimicrobium</taxon>
    </lineage>
</organism>
<dbReference type="PROSITE" id="PS00211">
    <property type="entry name" value="ABC_TRANSPORTER_1"/>
    <property type="match status" value="1"/>
</dbReference>
<gene>
    <name evidence="6" type="ORF">SAMN04490247_2144</name>
</gene>
<name>A0A1G8UCW1_9BACI</name>
<keyword evidence="7" id="KW-1185">Reference proteome</keyword>
<dbReference type="InterPro" id="IPR003439">
    <property type="entry name" value="ABC_transporter-like_ATP-bd"/>
</dbReference>
<keyword evidence="4 6" id="KW-0067">ATP-binding</keyword>
<evidence type="ECO:0000313" key="7">
    <source>
        <dbReference type="Proteomes" id="UP000199225"/>
    </source>
</evidence>
<dbReference type="PANTHER" id="PTHR42711">
    <property type="entry name" value="ABC TRANSPORTER ATP-BINDING PROTEIN"/>
    <property type="match status" value="1"/>
</dbReference>
<dbReference type="GO" id="GO:0016887">
    <property type="term" value="F:ATP hydrolysis activity"/>
    <property type="evidence" value="ECO:0007669"/>
    <property type="project" value="InterPro"/>
</dbReference>